<dbReference type="Proteomes" id="UP000756132">
    <property type="component" value="Chromosome 4"/>
</dbReference>
<reference evidence="1" key="2">
    <citation type="journal article" date="2022" name="Microb. Genom.">
        <title>A chromosome-scale genome assembly of the tomato pathogen Cladosporium fulvum reveals a compartmentalized genome architecture and the presence of a dispensable chromosome.</title>
        <authorList>
            <person name="Zaccaron A.Z."/>
            <person name="Chen L.H."/>
            <person name="Samaras A."/>
            <person name="Stergiopoulos I."/>
        </authorList>
    </citation>
    <scope>NUCLEOTIDE SEQUENCE</scope>
    <source>
        <strain evidence="1">Race5_Kim</strain>
    </source>
</reference>
<protein>
    <submittedName>
        <fullName evidence="1">Uncharacterized protein</fullName>
    </submittedName>
</protein>
<reference evidence="1" key="1">
    <citation type="submission" date="2021-12" db="EMBL/GenBank/DDBJ databases">
        <authorList>
            <person name="Zaccaron A."/>
            <person name="Stergiopoulos I."/>
        </authorList>
    </citation>
    <scope>NUCLEOTIDE SEQUENCE</scope>
    <source>
        <strain evidence="1">Race5_Kim</strain>
    </source>
</reference>
<name>A0A9Q8P858_PASFU</name>
<dbReference type="KEGG" id="ffu:CLAFUR5_04038"/>
<dbReference type="GeneID" id="71983916"/>
<evidence type="ECO:0000313" key="2">
    <source>
        <dbReference type="Proteomes" id="UP000756132"/>
    </source>
</evidence>
<organism evidence="1 2">
    <name type="scientific">Passalora fulva</name>
    <name type="common">Tomato leaf mold</name>
    <name type="synonym">Cladosporium fulvum</name>
    <dbReference type="NCBI Taxonomy" id="5499"/>
    <lineage>
        <taxon>Eukaryota</taxon>
        <taxon>Fungi</taxon>
        <taxon>Dikarya</taxon>
        <taxon>Ascomycota</taxon>
        <taxon>Pezizomycotina</taxon>
        <taxon>Dothideomycetes</taxon>
        <taxon>Dothideomycetidae</taxon>
        <taxon>Mycosphaerellales</taxon>
        <taxon>Mycosphaerellaceae</taxon>
        <taxon>Fulvia</taxon>
    </lineage>
</organism>
<keyword evidence="2" id="KW-1185">Reference proteome</keyword>
<dbReference type="EMBL" id="CP090166">
    <property type="protein sequence ID" value="UJO16607.1"/>
    <property type="molecule type" value="Genomic_DNA"/>
</dbReference>
<sequence length="272" mass="30906">MPIKEDPIDRHIRDVADLLAKHSTGPMMADLIHKLDGLDKDATRVEEKQLDDLLMHLYRKEGREPPCFIHDCIQAAQTVVGLERCSALRPWQLRNFVTFITHQLQIANGQLRDELTKAGWDQDESSNRDIIVPGNIVWAFVLEPILNDSDTNTTGVRISTPVGIFYLKHYLVIVLQKGAREFSFIKLTSGGGNAGLKWTTIDRIVQKKKINKHDPAMEHFRTYLAHETQLHRDECEPYSPIEITANDKTITWKASSVGYTMPKSQSFAGLYA</sequence>
<evidence type="ECO:0000313" key="1">
    <source>
        <dbReference type="EMBL" id="UJO16607.1"/>
    </source>
</evidence>
<gene>
    <name evidence="1" type="ORF">CLAFUR5_04038</name>
</gene>
<dbReference type="RefSeq" id="XP_047760973.1">
    <property type="nucleotide sequence ID" value="XM_047903186.1"/>
</dbReference>
<dbReference type="AlphaFoldDB" id="A0A9Q8P858"/>
<proteinExistence type="predicted"/>
<accession>A0A9Q8P858</accession>